<name>A0ABM1UX69_SOLPN</name>
<keyword evidence="2 3" id="KW-0808">Transferase</keyword>
<protein>
    <submittedName>
        <fullName evidence="7 8">Uncharacterized protein LOC114074378</fullName>
    </submittedName>
</protein>
<dbReference type="RefSeq" id="XP_027768096.1">
    <property type="nucleotide sequence ID" value="XM_027912295.1"/>
</dbReference>
<evidence type="ECO:0000256" key="4">
    <source>
        <dbReference type="SAM" id="Phobius"/>
    </source>
</evidence>
<feature type="transmembrane region" description="Helical" evidence="4">
    <location>
        <begin position="102"/>
        <end position="126"/>
    </location>
</feature>
<organism evidence="6 7">
    <name type="scientific">Solanum pennellii</name>
    <name type="common">Tomato</name>
    <name type="synonym">Lycopersicon pennellii</name>
    <dbReference type="NCBI Taxonomy" id="28526"/>
    <lineage>
        <taxon>Eukaryota</taxon>
        <taxon>Viridiplantae</taxon>
        <taxon>Streptophyta</taxon>
        <taxon>Embryophyta</taxon>
        <taxon>Tracheophyta</taxon>
        <taxon>Spermatophyta</taxon>
        <taxon>Magnoliopsida</taxon>
        <taxon>eudicotyledons</taxon>
        <taxon>Gunneridae</taxon>
        <taxon>Pentapetalae</taxon>
        <taxon>asterids</taxon>
        <taxon>lamiids</taxon>
        <taxon>Solanales</taxon>
        <taxon>Solanaceae</taxon>
        <taxon>Solanoideae</taxon>
        <taxon>Solaneae</taxon>
        <taxon>Solanum</taxon>
        <taxon>Solanum subgen. Lycopersicon</taxon>
    </lineage>
</organism>
<accession>A0ABM1UX69</accession>
<dbReference type="Gene3D" id="3.30.460.10">
    <property type="entry name" value="Beta Polymerase, domain 2"/>
    <property type="match status" value="1"/>
</dbReference>
<keyword evidence="4" id="KW-1133">Transmembrane helix</keyword>
<keyword evidence="4" id="KW-0812">Transmembrane</keyword>
<evidence type="ECO:0000313" key="10">
    <source>
        <dbReference type="RefSeq" id="XP_027768096.1"/>
    </source>
</evidence>
<dbReference type="SUPFAM" id="SSF81301">
    <property type="entry name" value="Nucleotidyltransferase"/>
    <property type="match status" value="1"/>
</dbReference>
<keyword evidence="3" id="KW-0694">RNA-binding</keyword>
<evidence type="ECO:0000313" key="9">
    <source>
        <dbReference type="RefSeq" id="XP_027768093.1"/>
    </source>
</evidence>
<evidence type="ECO:0000256" key="3">
    <source>
        <dbReference type="RuleBase" id="RU003953"/>
    </source>
</evidence>
<dbReference type="Pfam" id="PF01743">
    <property type="entry name" value="PolyA_pol"/>
    <property type="match status" value="1"/>
</dbReference>
<dbReference type="RefSeq" id="XP_027768087.1">
    <property type="nucleotide sequence ID" value="XM_027912286.1"/>
</dbReference>
<gene>
    <name evidence="7 8 9 10" type="primary">LOC114074378</name>
</gene>
<sequence length="131" mass="15086">MDLLASDGKGFEVYLVGGCVSDLILDRTPKEFYILTSAELKEIRQEFEGKKAVNLVFSRNIFSSNQVSSFTATGSKFERNVYNVVRRPACSEADFIHWKNRVAFFFFLLELYFNFINIKIVLICCYPKLIA</sequence>
<dbReference type="InterPro" id="IPR043519">
    <property type="entry name" value="NT_sf"/>
</dbReference>
<keyword evidence="4" id="KW-0472">Membrane</keyword>
<reference evidence="7 8" key="2">
    <citation type="submission" date="2025-05" db="UniProtKB">
        <authorList>
            <consortium name="RefSeq"/>
        </authorList>
    </citation>
    <scope>IDENTIFICATION</scope>
</reference>
<dbReference type="PANTHER" id="PTHR43051">
    <property type="entry name" value="POLYNUCLEOTIDE ADENYLYLTRANSFERASE FAMILY PROTEIN"/>
    <property type="match status" value="1"/>
</dbReference>
<keyword evidence="6" id="KW-1185">Reference proteome</keyword>
<evidence type="ECO:0000256" key="2">
    <source>
        <dbReference type="ARBA" id="ARBA00022679"/>
    </source>
</evidence>
<dbReference type="InterPro" id="IPR002646">
    <property type="entry name" value="PolA_pol_head_dom"/>
</dbReference>
<dbReference type="RefSeq" id="XP_027768093.1">
    <property type="nucleotide sequence ID" value="XM_027912292.1"/>
</dbReference>
<proteinExistence type="inferred from homology"/>
<evidence type="ECO:0000259" key="5">
    <source>
        <dbReference type="Pfam" id="PF01743"/>
    </source>
</evidence>
<dbReference type="PANTHER" id="PTHR43051:SF4">
    <property type="entry name" value="POLY(A) POLYMERASE I-LIKE"/>
    <property type="match status" value="1"/>
</dbReference>
<evidence type="ECO:0000313" key="8">
    <source>
        <dbReference type="RefSeq" id="XP_027768091.1"/>
    </source>
</evidence>
<feature type="domain" description="Poly A polymerase head" evidence="5">
    <location>
        <begin position="13"/>
        <end position="56"/>
    </location>
</feature>
<evidence type="ECO:0000313" key="6">
    <source>
        <dbReference type="Proteomes" id="UP000694930"/>
    </source>
</evidence>
<evidence type="ECO:0000313" key="7">
    <source>
        <dbReference type="RefSeq" id="XP_027768087.1"/>
    </source>
</evidence>
<dbReference type="GeneID" id="114074378"/>
<evidence type="ECO:0000256" key="1">
    <source>
        <dbReference type="ARBA" id="ARBA00007265"/>
    </source>
</evidence>
<dbReference type="InterPro" id="IPR052191">
    <property type="entry name" value="tRNA_ntf/polyA_polymerase_I"/>
</dbReference>
<dbReference type="RefSeq" id="XP_027768091.1">
    <property type="nucleotide sequence ID" value="XM_027912290.1"/>
</dbReference>
<reference evidence="6" key="1">
    <citation type="journal article" date="2014" name="Nat. Genet.">
        <title>The genome of the stress-tolerant wild tomato species Solanum pennellii.</title>
        <authorList>
            <person name="Bolger A."/>
            <person name="Scossa F."/>
            <person name="Bolger M.E."/>
            <person name="Lanz C."/>
            <person name="Maumus F."/>
            <person name="Tohge T."/>
            <person name="Quesneville H."/>
            <person name="Alseekh S."/>
            <person name="Sorensen I."/>
            <person name="Lichtenstein G."/>
            <person name="Fich E.A."/>
            <person name="Conte M."/>
            <person name="Keller H."/>
            <person name="Schneeberger K."/>
            <person name="Schwacke R."/>
            <person name="Ofner I."/>
            <person name="Vrebalov J."/>
            <person name="Xu Y."/>
            <person name="Osorio S."/>
            <person name="Aflitos S.A."/>
            <person name="Schijlen E."/>
            <person name="Jimenez-Gomez J.M."/>
            <person name="Ryngajllo M."/>
            <person name="Kimura S."/>
            <person name="Kumar R."/>
            <person name="Koenig D."/>
            <person name="Headland L.R."/>
            <person name="Maloof J.N."/>
            <person name="Sinha N."/>
            <person name="van Ham R.C."/>
            <person name="Lankhorst R.K."/>
            <person name="Mao L."/>
            <person name="Vogel A."/>
            <person name="Arsova B."/>
            <person name="Panstruga R."/>
            <person name="Fei Z."/>
            <person name="Rose J.K."/>
            <person name="Zamir D."/>
            <person name="Carrari F."/>
            <person name="Giovannoni J.J."/>
            <person name="Weigel D."/>
            <person name="Usadel B."/>
            <person name="Fernie A.R."/>
        </authorList>
    </citation>
    <scope>NUCLEOTIDE SEQUENCE [LARGE SCALE GENOMIC DNA]</scope>
</reference>
<dbReference type="Proteomes" id="UP000694930">
    <property type="component" value="Chromosome 1"/>
</dbReference>
<comment type="similarity">
    <text evidence="1 3">Belongs to the tRNA nucleotidyltransferase/poly(A) polymerase family.</text>
</comment>